<evidence type="ECO:0000256" key="1">
    <source>
        <dbReference type="ARBA" id="ARBA00038240"/>
    </source>
</evidence>
<comment type="similarity">
    <text evidence="1">Belongs to the pseudomonas-type ThrB family.</text>
</comment>
<dbReference type="SUPFAM" id="SSF56112">
    <property type="entry name" value="Protein kinase-like (PK-like)"/>
    <property type="match status" value="1"/>
</dbReference>
<sequence>MLPLGRDWLAMMPLNAIDRLKQTVTESWTSPVADEVAAAWGYEPGTARWWRSSASHVFVLPDPRGKRYLRFVPESLVGAEAVAAVATLMDRLADAGTPVVRPVKAGSGRLTVTVPTAHGLMHAMVVEAAAGEEADADELTAERAQAWGRALAEVHRDAANFDAVLPQAFGELGEAAERFPDDAELVKAVARLGDRVAALPRDRAGFGVVHGDFELDNLAWEGDRATAFDFDEAARSWYAADVAYALRDLTGPDGGVAEERRALVDAFIAGYRSVRAFEDDEVERLPLFAGVHAVCSLVRIARALGTPEADEPEWLAGLRSDLEDMAKAHRELAITVAAAE</sequence>
<dbReference type="Pfam" id="PF01636">
    <property type="entry name" value="APH"/>
    <property type="match status" value="1"/>
</dbReference>
<accession>A0A9W6GAJ9</accession>
<dbReference type="Proteomes" id="UP001144313">
    <property type="component" value="Unassembled WGS sequence"/>
</dbReference>
<reference evidence="3" key="1">
    <citation type="submission" date="2022-12" db="EMBL/GenBank/DDBJ databases">
        <title>Reference genome sequencing for broad-spectrum identification of bacterial and archaeal isolates by mass spectrometry.</title>
        <authorList>
            <person name="Sekiguchi Y."/>
            <person name="Tourlousse D.M."/>
        </authorList>
    </citation>
    <scope>NUCLEOTIDE SEQUENCE</scope>
    <source>
        <strain evidence="3">LLR39Z86</strain>
    </source>
</reference>
<dbReference type="GO" id="GO:0004413">
    <property type="term" value="F:homoserine kinase activity"/>
    <property type="evidence" value="ECO:0007669"/>
    <property type="project" value="TreeGrafter"/>
</dbReference>
<dbReference type="GO" id="GO:0009088">
    <property type="term" value="P:threonine biosynthetic process"/>
    <property type="evidence" value="ECO:0007669"/>
    <property type="project" value="TreeGrafter"/>
</dbReference>
<evidence type="ECO:0000313" key="4">
    <source>
        <dbReference type="Proteomes" id="UP001144313"/>
    </source>
</evidence>
<dbReference type="PANTHER" id="PTHR21064:SF6">
    <property type="entry name" value="AMINOGLYCOSIDE PHOSPHOTRANSFERASE DOMAIN-CONTAINING PROTEIN"/>
    <property type="match status" value="1"/>
</dbReference>
<dbReference type="Gene3D" id="3.90.1200.10">
    <property type="match status" value="1"/>
</dbReference>
<name>A0A9W6GAJ9_9ACTN</name>
<comment type="caution">
    <text evidence="3">The sequence shown here is derived from an EMBL/GenBank/DDBJ whole genome shotgun (WGS) entry which is preliminary data.</text>
</comment>
<evidence type="ECO:0000259" key="2">
    <source>
        <dbReference type="Pfam" id="PF01636"/>
    </source>
</evidence>
<dbReference type="InterPro" id="IPR011009">
    <property type="entry name" value="Kinase-like_dom_sf"/>
</dbReference>
<protein>
    <recommendedName>
        <fullName evidence="2">Aminoglycoside phosphotransferase domain-containing protein</fullName>
    </recommendedName>
</protein>
<dbReference type="PANTHER" id="PTHR21064">
    <property type="entry name" value="AMINOGLYCOSIDE PHOSPHOTRANSFERASE DOMAIN-CONTAINING PROTEIN-RELATED"/>
    <property type="match status" value="1"/>
</dbReference>
<dbReference type="InterPro" id="IPR002575">
    <property type="entry name" value="Aminoglycoside_PTrfase"/>
</dbReference>
<organism evidence="3 4">
    <name type="scientific">Glycomyces algeriensis</name>
    <dbReference type="NCBI Taxonomy" id="256037"/>
    <lineage>
        <taxon>Bacteria</taxon>
        <taxon>Bacillati</taxon>
        <taxon>Actinomycetota</taxon>
        <taxon>Actinomycetes</taxon>
        <taxon>Glycomycetales</taxon>
        <taxon>Glycomycetaceae</taxon>
        <taxon>Glycomyces</taxon>
    </lineage>
</organism>
<dbReference type="EMBL" id="BSDT01000001">
    <property type="protein sequence ID" value="GLI43312.1"/>
    <property type="molecule type" value="Genomic_DNA"/>
</dbReference>
<proteinExistence type="inferred from homology"/>
<evidence type="ECO:0000313" key="3">
    <source>
        <dbReference type="EMBL" id="GLI43312.1"/>
    </source>
</evidence>
<feature type="domain" description="Aminoglycoside phosphotransferase" evidence="2">
    <location>
        <begin position="54"/>
        <end position="277"/>
    </location>
</feature>
<dbReference type="InterPro" id="IPR050249">
    <property type="entry name" value="Pseudomonas-type_ThrB"/>
</dbReference>
<gene>
    <name evidence="3" type="ORF">GALLR39Z86_31620</name>
</gene>
<keyword evidence="4" id="KW-1185">Reference proteome</keyword>
<dbReference type="AlphaFoldDB" id="A0A9W6GAJ9"/>